<comment type="caution">
    <text evidence="2">The sequence shown here is derived from an EMBL/GenBank/DDBJ whole genome shotgun (WGS) entry which is preliminary data.</text>
</comment>
<keyword evidence="1" id="KW-0812">Transmembrane</keyword>
<reference evidence="2 3" key="1">
    <citation type="journal article" date="2016" name="Nat. Commun.">
        <title>Thousands of microbial genomes shed light on interconnected biogeochemical processes in an aquifer system.</title>
        <authorList>
            <person name="Anantharaman K."/>
            <person name="Brown C.T."/>
            <person name="Hug L.A."/>
            <person name="Sharon I."/>
            <person name="Castelle C.J."/>
            <person name="Probst A.J."/>
            <person name="Thomas B.C."/>
            <person name="Singh A."/>
            <person name="Wilkins M.J."/>
            <person name="Karaoz U."/>
            <person name="Brodie E.L."/>
            <person name="Williams K.H."/>
            <person name="Hubbard S.S."/>
            <person name="Banfield J.F."/>
        </authorList>
    </citation>
    <scope>NUCLEOTIDE SEQUENCE [LARGE SCALE GENOMIC DNA]</scope>
</reference>
<proteinExistence type="predicted"/>
<keyword evidence="1" id="KW-0472">Membrane</keyword>
<name>A0A1F5PH23_9BACT</name>
<dbReference type="AlphaFoldDB" id="A0A1F5PH23"/>
<evidence type="ECO:0000256" key="1">
    <source>
        <dbReference type="SAM" id="Phobius"/>
    </source>
</evidence>
<dbReference type="Proteomes" id="UP000178377">
    <property type="component" value="Unassembled WGS sequence"/>
</dbReference>
<dbReference type="Pfam" id="PF03083">
    <property type="entry name" value="MtN3_slv"/>
    <property type="match status" value="1"/>
</dbReference>
<keyword evidence="1" id="KW-1133">Transmembrane helix</keyword>
<dbReference type="InterPro" id="IPR004316">
    <property type="entry name" value="SWEET_rpt"/>
</dbReference>
<sequence>MFSPRVFLKRPKGELLAWTAIWLELNPLFQAVKSYRSGDIAGVEPLTFAIIMIIGGVWLWYGITIRSGPLIVGNILKLVSAAIVVIMYLVLR</sequence>
<dbReference type="GO" id="GO:0016020">
    <property type="term" value="C:membrane"/>
    <property type="evidence" value="ECO:0007669"/>
    <property type="project" value="InterPro"/>
</dbReference>
<accession>A0A1F5PH23</accession>
<evidence type="ECO:0008006" key="4">
    <source>
        <dbReference type="Google" id="ProtNLM"/>
    </source>
</evidence>
<gene>
    <name evidence="2" type="ORF">A2722_00540</name>
</gene>
<dbReference type="Gene3D" id="1.20.1280.290">
    <property type="match status" value="1"/>
</dbReference>
<feature type="transmembrane region" description="Helical" evidence="1">
    <location>
        <begin position="70"/>
        <end position="91"/>
    </location>
</feature>
<feature type="transmembrane region" description="Helical" evidence="1">
    <location>
        <begin position="46"/>
        <end position="63"/>
    </location>
</feature>
<protein>
    <recommendedName>
        <fullName evidence="4">MtN3 and saliva related transmembrane protein</fullName>
    </recommendedName>
</protein>
<evidence type="ECO:0000313" key="3">
    <source>
        <dbReference type="Proteomes" id="UP000178377"/>
    </source>
</evidence>
<evidence type="ECO:0000313" key="2">
    <source>
        <dbReference type="EMBL" id="OGE89206.1"/>
    </source>
</evidence>
<dbReference type="EMBL" id="MFEO01000026">
    <property type="protein sequence ID" value="OGE89206.1"/>
    <property type="molecule type" value="Genomic_DNA"/>
</dbReference>
<organism evidence="2 3">
    <name type="scientific">Candidatus Doudnabacteria bacterium RIFCSPHIGHO2_01_FULL_50_11</name>
    <dbReference type="NCBI Taxonomy" id="1817828"/>
    <lineage>
        <taxon>Bacteria</taxon>
        <taxon>Candidatus Doudnaibacteriota</taxon>
    </lineage>
</organism>